<reference evidence="1" key="1">
    <citation type="submission" date="2021-05" db="EMBL/GenBank/DDBJ databases">
        <authorList>
            <person name="Alioto T."/>
            <person name="Alioto T."/>
            <person name="Gomez Garrido J."/>
        </authorList>
    </citation>
    <scope>NUCLEOTIDE SEQUENCE</scope>
</reference>
<protein>
    <submittedName>
        <fullName evidence="1">(northern house mosquito) hypothetical protein</fullName>
    </submittedName>
</protein>
<dbReference type="EMBL" id="HBUE01266095">
    <property type="protein sequence ID" value="CAG6561309.1"/>
    <property type="molecule type" value="Transcribed_RNA"/>
</dbReference>
<organism evidence="1">
    <name type="scientific">Culex pipiens</name>
    <name type="common">House mosquito</name>
    <dbReference type="NCBI Taxonomy" id="7175"/>
    <lineage>
        <taxon>Eukaryota</taxon>
        <taxon>Metazoa</taxon>
        <taxon>Ecdysozoa</taxon>
        <taxon>Arthropoda</taxon>
        <taxon>Hexapoda</taxon>
        <taxon>Insecta</taxon>
        <taxon>Pterygota</taxon>
        <taxon>Neoptera</taxon>
        <taxon>Endopterygota</taxon>
        <taxon>Diptera</taxon>
        <taxon>Nematocera</taxon>
        <taxon>Culicoidea</taxon>
        <taxon>Culicidae</taxon>
        <taxon>Culicinae</taxon>
        <taxon>Culicini</taxon>
        <taxon>Culex</taxon>
        <taxon>Culex</taxon>
    </lineage>
</organism>
<dbReference type="EMBL" id="HBUE01160898">
    <property type="protein sequence ID" value="CAG6509905.1"/>
    <property type="molecule type" value="Transcribed_RNA"/>
</dbReference>
<evidence type="ECO:0000313" key="1">
    <source>
        <dbReference type="EMBL" id="CAG6561309.1"/>
    </source>
</evidence>
<accession>A0A8D8NDL1</accession>
<dbReference type="AlphaFoldDB" id="A0A8D8NDL1"/>
<sequence length="155" mass="17175">MGWVDVRFAGDWPRRGWERGWVLGEPFFAFADGFREAKVAIGGVVAGGFPDHRNYERDCGLARVLAILPPQQTLVAVVADGGRPVDIVLLLGTATFEVRLVSFHDRNGHDGAFVVRRSVVPAHKAKQVFRIDAGRLDCHEHLARRCCFCYSGSKV</sequence>
<proteinExistence type="predicted"/>
<name>A0A8D8NDL1_CULPI</name>